<comment type="caution">
    <text evidence="1">The sequence shown here is derived from an EMBL/GenBank/DDBJ whole genome shotgun (WGS) entry which is preliminary data.</text>
</comment>
<reference evidence="1" key="2">
    <citation type="journal article" date="2023" name="BMC Genomics">
        <title>Pest status, molecular evolution, and epigenetic factors derived from the genome assembly of Frankliniella fusca, a thysanopteran phytovirus vector.</title>
        <authorList>
            <person name="Catto M.A."/>
            <person name="Labadie P.E."/>
            <person name="Jacobson A.L."/>
            <person name="Kennedy G.G."/>
            <person name="Srinivasan R."/>
            <person name="Hunt B.G."/>
        </authorList>
    </citation>
    <scope>NUCLEOTIDE SEQUENCE</scope>
    <source>
        <strain evidence="1">PL_HMW_Pooled</strain>
    </source>
</reference>
<accession>A0AAE1I330</accession>
<dbReference type="PANTHER" id="PTHR46579:SF1">
    <property type="entry name" value="F5_8 TYPE C DOMAIN-CONTAINING PROTEIN"/>
    <property type="match status" value="1"/>
</dbReference>
<dbReference type="Proteomes" id="UP001219518">
    <property type="component" value="Unassembled WGS sequence"/>
</dbReference>
<evidence type="ECO:0000313" key="1">
    <source>
        <dbReference type="EMBL" id="KAK3931659.1"/>
    </source>
</evidence>
<protein>
    <submittedName>
        <fullName evidence="1">Calcineurin subunit B type 1</fullName>
    </submittedName>
</protein>
<organism evidence="1 2">
    <name type="scientific">Frankliniella fusca</name>
    <dbReference type="NCBI Taxonomy" id="407009"/>
    <lineage>
        <taxon>Eukaryota</taxon>
        <taxon>Metazoa</taxon>
        <taxon>Ecdysozoa</taxon>
        <taxon>Arthropoda</taxon>
        <taxon>Hexapoda</taxon>
        <taxon>Insecta</taxon>
        <taxon>Pterygota</taxon>
        <taxon>Neoptera</taxon>
        <taxon>Paraneoptera</taxon>
        <taxon>Thysanoptera</taxon>
        <taxon>Terebrantia</taxon>
        <taxon>Thripoidea</taxon>
        <taxon>Thripidae</taxon>
        <taxon>Frankliniella</taxon>
    </lineage>
</organism>
<name>A0AAE1I330_9NEOP</name>
<reference evidence="1" key="1">
    <citation type="submission" date="2021-07" db="EMBL/GenBank/DDBJ databases">
        <authorList>
            <person name="Catto M.A."/>
            <person name="Jacobson A."/>
            <person name="Kennedy G."/>
            <person name="Labadie P."/>
            <person name="Hunt B.G."/>
            <person name="Srinivasan R."/>
        </authorList>
    </citation>
    <scope>NUCLEOTIDE SEQUENCE</scope>
    <source>
        <strain evidence="1">PL_HMW_Pooled</strain>
        <tissue evidence="1">Head</tissue>
    </source>
</reference>
<dbReference type="EMBL" id="JAHWGI010001427">
    <property type="protein sequence ID" value="KAK3931659.1"/>
    <property type="molecule type" value="Genomic_DNA"/>
</dbReference>
<proteinExistence type="predicted"/>
<dbReference type="AlphaFoldDB" id="A0AAE1I330"/>
<gene>
    <name evidence="1" type="ORF">KUF71_007474</name>
</gene>
<sequence length="299" mass="33864">MSCFLSEHISDEKFEKGTRALREYILTIDDVYSTHVLLKFNTHLLTHVPQSVKNFGALWASSTFSYEHYNGMLAKMFRSSQAVPLQICKNYTRFIGLQGKLLKLVQQNNISPCVGELLTSLSCGKTSHLAVRDGDLVLMGAAQPILLNVVFQNVVETFLYARIENDGNNVMSYKRFIYKISLYHVRDNQSLDVRLNCAAQLNDLSFLSITHMLKVLPRMVDARPHYVILGNKLIGTGEPLYINRTLQISSESFVSVVGDSDICAAYHPESTRKKCILTFSPTSPRRFLCYPLVNVLERD</sequence>
<evidence type="ECO:0000313" key="2">
    <source>
        <dbReference type="Proteomes" id="UP001219518"/>
    </source>
</evidence>
<keyword evidence="2" id="KW-1185">Reference proteome</keyword>
<dbReference type="PANTHER" id="PTHR46579">
    <property type="entry name" value="F5/8 TYPE C DOMAIN-CONTAINING PROTEIN-RELATED"/>
    <property type="match status" value="1"/>
</dbReference>